<protein>
    <submittedName>
        <fullName evidence="2">Uncharacterized protein</fullName>
    </submittedName>
</protein>
<evidence type="ECO:0000256" key="1">
    <source>
        <dbReference type="SAM" id="MobiDB-lite"/>
    </source>
</evidence>
<accession>A0ABR3L5S9</accession>
<evidence type="ECO:0000313" key="2">
    <source>
        <dbReference type="EMBL" id="KAL1248284.1"/>
    </source>
</evidence>
<keyword evidence="3" id="KW-1185">Reference proteome</keyword>
<gene>
    <name evidence="2" type="ORF">QQF64_021602</name>
</gene>
<comment type="caution">
    <text evidence="2">The sequence shown here is derived from an EMBL/GenBank/DDBJ whole genome shotgun (WGS) entry which is preliminary data.</text>
</comment>
<feature type="compositionally biased region" description="Polar residues" evidence="1">
    <location>
        <begin position="21"/>
        <end position="31"/>
    </location>
</feature>
<evidence type="ECO:0000313" key="3">
    <source>
        <dbReference type="Proteomes" id="UP001558613"/>
    </source>
</evidence>
<feature type="region of interest" description="Disordered" evidence="1">
    <location>
        <begin position="1"/>
        <end position="42"/>
    </location>
</feature>
<dbReference type="Proteomes" id="UP001558613">
    <property type="component" value="Unassembled WGS sequence"/>
</dbReference>
<name>A0ABR3L5S9_9TELE</name>
<dbReference type="EMBL" id="JAYMGO010000024">
    <property type="protein sequence ID" value="KAL1248284.1"/>
    <property type="molecule type" value="Genomic_DNA"/>
</dbReference>
<reference evidence="2 3" key="1">
    <citation type="submission" date="2023-09" db="EMBL/GenBank/DDBJ databases">
        <authorList>
            <person name="Wang M."/>
        </authorList>
    </citation>
    <scope>NUCLEOTIDE SEQUENCE [LARGE SCALE GENOMIC DNA]</scope>
    <source>
        <strain evidence="2">GT-2023</strain>
        <tissue evidence="2">Liver</tissue>
    </source>
</reference>
<organism evidence="2 3">
    <name type="scientific">Cirrhinus molitorella</name>
    <name type="common">mud carp</name>
    <dbReference type="NCBI Taxonomy" id="172907"/>
    <lineage>
        <taxon>Eukaryota</taxon>
        <taxon>Metazoa</taxon>
        <taxon>Chordata</taxon>
        <taxon>Craniata</taxon>
        <taxon>Vertebrata</taxon>
        <taxon>Euteleostomi</taxon>
        <taxon>Actinopterygii</taxon>
        <taxon>Neopterygii</taxon>
        <taxon>Teleostei</taxon>
        <taxon>Ostariophysi</taxon>
        <taxon>Cypriniformes</taxon>
        <taxon>Cyprinidae</taxon>
        <taxon>Labeoninae</taxon>
        <taxon>Labeonini</taxon>
        <taxon>Cirrhinus</taxon>
    </lineage>
</organism>
<proteinExistence type="predicted"/>
<sequence>MQSRVSMAPRGRSFHGAMGKQSGQSEGQTEEAQQKALRAADSSFKPRARMCEALSTYTPSITRSGGSLPLSAFSTALFLQHEINF</sequence>